<dbReference type="RefSeq" id="WP_011589626.1">
    <property type="nucleotide sequence ID" value="NC_008260.1"/>
</dbReference>
<organism evidence="4 5">
    <name type="scientific">Alcanivorax borkumensis (strain ATCC 700651 / DSM 11573 / NCIMB 13689 / SK2)</name>
    <dbReference type="NCBI Taxonomy" id="393595"/>
    <lineage>
        <taxon>Bacteria</taxon>
        <taxon>Pseudomonadati</taxon>
        <taxon>Pseudomonadota</taxon>
        <taxon>Gammaproteobacteria</taxon>
        <taxon>Oceanospirillales</taxon>
        <taxon>Alcanivoracaceae</taxon>
        <taxon>Alcanivorax</taxon>
    </lineage>
</organism>
<reference evidence="4 5" key="1">
    <citation type="journal article" date="2006" name="Nat. Biotechnol.">
        <title>Genome sequence of the ubiquitous hydrocarbon-degrading marine bacterium Alcanivorax borkumensis.</title>
        <authorList>
            <person name="Schneiker S."/>
            <person name="Martins dos Santos V.A.P."/>
            <person name="Bartels D."/>
            <person name="Bekel T."/>
            <person name="Brecht M."/>
            <person name="Buhrmester J."/>
            <person name="Chernikova T.N."/>
            <person name="Denaro R."/>
            <person name="Ferrer M."/>
            <person name="Gertler C."/>
            <person name="Goesmann A."/>
            <person name="Golyshina O.V."/>
            <person name="Kaminski F."/>
            <person name="Khachane A.N."/>
            <person name="Lang S."/>
            <person name="Linke B."/>
            <person name="McHardy A.C."/>
            <person name="Meyer F."/>
            <person name="Nechitaylo T."/>
            <person name="Puehler A."/>
            <person name="Regenhardt D."/>
            <person name="Rupp O."/>
            <person name="Sabirova J.S."/>
            <person name="Selbitschka W."/>
            <person name="Yakimov M.M."/>
            <person name="Timmis K.N."/>
            <person name="Vorhoelter F.-J."/>
            <person name="Weidner S."/>
            <person name="Kaiser O."/>
            <person name="Golyshin P.N."/>
        </authorList>
    </citation>
    <scope>NUCLEOTIDE SEQUENCE [LARGE SCALE GENOMIC DNA]</scope>
    <source>
        <strain evidence="5">ATCC 700651 / DSM 11573 / NCIMB 13689 / SK2</strain>
    </source>
</reference>
<accession>Q0VLZ8</accession>
<protein>
    <recommendedName>
        <fullName evidence="3">Outer membrane protein beta-barrel domain-containing protein</fullName>
    </recommendedName>
</protein>
<evidence type="ECO:0000313" key="4">
    <source>
        <dbReference type="EMBL" id="CAL17800.1"/>
    </source>
</evidence>
<keyword evidence="1 2" id="KW-0732">Signal</keyword>
<keyword evidence="5" id="KW-1185">Reference proteome</keyword>
<dbReference type="InterPro" id="IPR027385">
    <property type="entry name" value="Beta-barrel_OMP"/>
</dbReference>
<dbReference type="KEGG" id="abo:ABO_2352"/>
<dbReference type="AlphaFoldDB" id="Q0VLZ8"/>
<evidence type="ECO:0000256" key="1">
    <source>
        <dbReference type="ARBA" id="ARBA00022729"/>
    </source>
</evidence>
<dbReference type="Pfam" id="PF13505">
    <property type="entry name" value="OMP_b-brl"/>
    <property type="match status" value="1"/>
</dbReference>
<evidence type="ECO:0000313" key="5">
    <source>
        <dbReference type="Proteomes" id="UP000008871"/>
    </source>
</evidence>
<feature type="chain" id="PRO_5004178815" description="Outer membrane protein beta-barrel domain-containing protein" evidence="2">
    <location>
        <begin position="22"/>
        <end position="199"/>
    </location>
</feature>
<dbReference type="Proteomes" id="UP000008871">
    <property type="component" value="Chromosome"/>
</dbReference>
<evidence type="ECO:0000259" key="3">
    <source>
        <dbReference type="Pfam" id="PF13505"/>
    </source>
</evidence>
<feature type="signal peptide" evidence="2">
    <location>
        <begin position="1"/>
        <end position="21"/>
    </location>
</feature>
<gene>
    <name evidence="4" type="ordered locus">ABO_2352</name>
</gene>
<proteinExistence type="predicted"/>
<feature type="domain" description="Outer membrane protein beta-barrel" evidence="3">
    <location>
        <begin position="11"/>
        <end position="160"/>
    </location>
</feature>
<evidence type="ECO:0000256" key="2">
    <source>
        <dbReference type="SAM" id="SignalP"/>
    </source>
</evidence>
<sequence length="199" mass="21623">MFKKTLLMSGLALAVSGPVMAAQQTTAVRDNGFSYSYGQLAYDRWDLDNDVDVDALSAEGSFALDEHLFLRGALGFFDGDYGHNGDLDGTRLSGGVGFHTPLQRGLDFVGSADIIYDDRDYDPGRSDDEIGFELRGGVRHATTEKLELSAGLAYQDLYDDDLGVYGQGLFKVSQAVDLGARVIVGGDRDTYGVFGRYNF</sequence>
<dbReference type="OrthoDB" id="6076224at2"/>
<dbReference type="HOGENOM" id="CLU_1329637_0_0_6"/>
<dbReference type="EMBL" id="AM286690">
    <property type="protein sequence ID" value="CAL17800.1"/>
    <property type="molecule type" value="Genomic_DNA"/>
</dbReference>
<name>Q0VLZ8_ALCBS</name>
<dbReference type="STRING" id="393595.ABO_2352"/>